<gene>
    <name evidence="8" type="ORF">AARE701A_LOCUS9997</name>
</gene>
<feature type="domain" description="PsbP C-terminal" evidence="7">
    <location>
        <begin position="496"/>
        <end position="646"/>
    </location>
</feature>
<evidence type="ECO:0000256" key="2">
    <source>
        <dbReference type="ARBA" id="ARBA00022801"/>
    </source>
</evidence>
<dbReference type="SUPFAM" id="SSF52540">
    <property type="entry name" value="P-loop containing nucleoside triphosphate hydrolases"/>
    <property type="match status" value="1"/>
</dbReference>
<feature type="domain" description="DEAD/DEAH-box helicase" evidence="6">
    <location>
        <begin position="195"/>
        <end position="307"/>
    </location>
</feature>
<dbReference type="Pfam" id="PF01789">
    <property type="entry name" value="PsbP"/>
    <property type="match status" value="1"/>
</dbReference>
<dbReference type="GO" id="GO:0016787">
    <property type="term" value="F:hydrolase activity"/>
    <property type="evidence" value="ECO:0007669"/>
    <property type="project" value="UniProtKB-KW"/>
</dbReference>
<dbReference type="SUPFAM" id="SSF55724">
    <property type="entry name" value="Mog1p/PsbP-like"/>
    <property type="match status" value="1"/>
</dbReference>
<dbReference type="Gene3D" id="3.40.50.300">
    <property type="entry name" value="P-loop containing nucleotide triphosphate hydrolases"/>
    <property type="match status" value="1"/>
</dbReference>
<keyword evidence="3" id="KW-0347">Helicase</keyword>
<organism evidence="8 9">
    <name type="scientific">Arabidopsis arenosa</name>
    <name type="common">Sand rock-cress</name>
    <name type="synonym">Cardaminopsis arenosa</name>
    <dbReference type="NCBI Taxonomy" id="38785"/>
    <lineage>
        <taxon>Eukaryota</taxon>
        <taxon>Viridiplantae</taxon>
        <taxon>Streptophyta</taxon>
        <taxon>Embryophyta</taxon>
        <taxon>Tracheophyta</taxon>
        <taxon>Spermatophyta</taxon>
        <taxon>Magnoliopsida</taxon>
        <taxon>eudicotyledons</taxon>
        <taxon>Gunneridae</taxon>
        <taxon>Pentapetalae</taxon>
        <taxon>rosids</taxon>
        <taxon>malvids</taxon>
        <taxon>Brassicales</taxon>
        <taxon>Brassicaceae</taxon>
        <taxon>Camelineae</taxon>
        <taxon>Arabidopsis</taxon>
    </lineage>
</organism>
<dbReference type="GO" id="GO:0015979">
    <property type="term" value="P:photosynthesis"/>
    <property type="evidence" value="ECO:0007669"/>
    <property type="project" value="InterPro"/>
</dbReference>
<dbReference type="GO" id="GO:0004386">
    <property type="term" value="F:helicase activity"/>
    <property type="evidence" value="ECO:0007669"/>
    <property type="project" value="UniProtKB-KW"/>
</dbReference>
<proteinExistence type="predicted"/>
<dbReference type="PANTHER" id="PTHR47960">
    <property type="entry name" value="DEAD-BOX ATP-DEPENDENT RNA HELICASE 50"/>
    <property type="match status" value="1"/>
</dbReference>
<name>A0A8S2A3E8_ARAAE</name>
<dbReference type="AlphaFoldDB" id="A0A8S2A3E8"/>
<dbReference type="GO" id="GO:0003676">
    <property type="term" value="F:nucleic acid binding"/>
    <property type="evidence" value="ECO:0007669"/>
    <property type="project" value="InterPro"/>
</dbReference>
<dbReference type="Proteomes" id="UP000682877">
    <property type="component" value="Chromosome 4"/>
</dbReference>
<dbReference type="Gene3D" id="3.40.1000.10">
    <property type="entry name" value="Mog1/PsbP, alpha/beta/alpha sandwich"/>
    <property type="match status" value="1"/>
</dbReference>
<keyword evidence="1" id="KW-0547">Nucleotide-binding</keyword>
<keyword evidence="2" id="KW-0378">Hydrolase</keyword>
<dbReference type="EMBL" id="LR999454">
    <property type="protein sequence ID" value="CAE6018219.1"/>
    <property type="molecule type" value="Genomic_DNA"/>
</dbReference>
<keyword evidence="9" id="KW-1185">Reference proteome</keyword>
<dbReference type="Pfam" id="PF00270">
    <property type="entry name" value="DEAD"/>
    <property type="match status" value="1"/>
</dbReference>
<evidence type="ECO:0000256" key="4">
    <source>
        <dbReference type="ARBA" id="ARBA00022840"/>
    </source>
</evidence>
<evidence type="ECO:0000313" key="8">
    <source>
        <dbReference type="EMBL" id="CAE6018219.1"/>
    </source>
</evidence>
<feature type="region of interest" description="Disordered" evidence="5">
    <location>
        <begin position="68"/>
        <end position="102"/>
    </location>
</feature>
<evidence type="ECO:0000259" key="6">
    <source>
        <dbReference type="Pfam" id="PF00270"/>
    </source>
</evidence>
<evidence type="ECO:0000256" key="1">
    <source>
        <dbReference type="ARBA" id="ARBA00022741"/>
    </source>
</evidence>
<dbReference type="GO" id="GO:0005509">
    <property type="term" value="F:calcium ion binding"/>
    <property type="evidence" value="ECO:0007669"/>
    <property type="project" value="InterPro"/>
</dbReference>
<dbReference type="InterPro" id="IPR002683">
    <property type="entry name" value="PsbP_C"/>
</dbReference>
<evidence type="ECO:0000259" key="7">
    <source>
        <dbReference type="Pfam" id="PF01789"/>
    </source>
</evidence>
<accession>A0A8S2A3E8</accession>
<evidence type="ECO:0000256" key="5">
    <source>
        <dbReference type="SAM" id="MobiDB-lite"/>
    </source>
</evidence>
<protein>
    <submittedName>
        <fullName evidence="8">Uncharacterized protein</fullName>
    </submittedName>
</protein>
<evidence type="ECO:0000256" key="3">
    <source>
        <dbReference type="ARBA" id="ARBA00022806"/>
    </source>
</evidence>
<feature type="compositionally biased region" description="Basic residues" evidence="5">
    <location>
        <begin position="10"/>
        <end position="21"/>
    </location>
</feature>
<feature type="region of interest" description="Disordered" evidence="5">
    <location>
        <begin position="1"/>
        <end position="29"/>
    </location>
</feature>
<sequence length="651" mass="71981">MAKGDDNVQRKKNKLTRKKMSRKNDTATVSARISAIIAAKKRRKSGKRSMCQGMCFTLPTLEDPFNERQGKADITTKKKKKKKVKSREEKKPSTMSIDGVEKKMDGPPKFLMLNLNEIESSFRKDSTYSEQHDKSLFTSTWGIEFWKCFSSGKDILETSGMSSTVEQIAWIVSSAADAIARREKDEEEEEELLGNSPFLLYLVPSQSKASQVRSVCKALKGIGIHTVSLHQGASLDHQISGLKSVEPEFIVATPERLLEIVNLKGVDISSVSLLVIDELGSLCAGGYLDAVKSIKQAISNKHQSIVFNDSFSASTIPAVQSLLGRSINRLTVNDSVASQGSCIIQTVNVCASEEKKLQKFAEHLDSSSSKIIYIVTKEESFKKIKALLKLKGLSVSTDSDSKLSEVKKSRKPVAHLVDIEQLDTTVMRDFETVLLPDFFPSIEIYTQILTSMARESVHGVLHSYITEKEAASYRAGPLVNVLENCGQNVPDPWRNIYTDSNNGFTLLIPSSYTKVDKAGANALFEEPNNGSNNIGVVVSPVRIKSLDQFGTPQFVADKLINAEKRKESTNEAEVVSVGERSGLGQQVYEFEYKIDSTRGGIKRVFSAAFVSSNKLYLLNVVHSDKPENPLDSSTRMLLEQVLHSFDALPLT</sequence>
<keyword evidence="4" id="KW-0067">ATP-binding</keyword>
<evidence type="ECO:0000313" key="9">
    <source>
        <dbReference type="Proteomes" id="UP000682877"/>
    </source>
</evidence>
<dbReference type="InterPro" id="IPR016123">
    <property type="entry name" value="Mog1/PsbP_a/b/a-sand"/>
</dbReference>
<reference evidence="8" key="1">
    <citation type="submission" date="2021-01" db="EMBL/GenBank/DDBJ databases">
        <authorList>
            <person name="Bezrukov I."/>
        </authorList>
    </citation>
    <scope>NUCLEOTIDE SEQUENCE</scope>
</reference>
<dbReference type="GO" id="GO:0005524">
    <property type="term" value="F:ATP binding"/>
    <property type="evidence" value="ECO:0007669"/>
    <property type="project" value="UniProtKB-KW"/>
</dbReference>
<dbReference type="GO" id="GO:0019898">
    <property type="term" value="C:extrinsic component of membrane"/>
    <property type="evidence" value="ECO:0007669"/>
    <property type="project" value="InterPro"/>
</dbReference>
<dbReference type="InterPro" id="IPR027417">
    <property type="entry name" value="P-loop_NTPase"/>
</dbReference>
<dbReference type="GO" id="GO:0009654">
    <property type="term" value="C:photosystem II oxygen evolving complex"/>
    <property type="evidence" value="ECO:0007669"/>
    <property type="project" value="InterPro"/>
</dbReference>
<dbReference type="InterPro" id="IPR011545">
    <property type="entry name" value="DEAD/DEAH_box_helicase_dom"/>
</dbReference>